<name>A0ABY9R6V2_9BACT</name>
<dbReference type="Gene3D" id="3.10.20.30">
    <property type="match status" value="1"/>
</dbReference>
<dbReference type="InterPro" id="IPR012675">
    <property type="entry name" value="Beta-grasp_dom_sf"/>
</dbReference>
<dbReference type="EMBL" id="CP133659">
    <property type="protein sequence ID" value="WMW67036.1"/>
    <property type="molecule type" value="Genomic_DNA"/>
</dbReference>
<dbReference type="InterPro" id="IPR042259">
    <property type="entry name" value="Raco-like_middle_sf"/>
</dbReference>
<dbReference type="SUPFAM" id="SSF54292">
    <property type="entry name" value="2Fe-2S ferredoxin-like"/>
    <property type="match status" value="1"/>
</dbReference>
<dbReference type="Pfam" id="PF14574">
    <property type="entry name" value="RACo_C_ter"/>
    <property type="match status" value="1"/>
</dbReference>
<dbReference type="Gene3D" id="3.30.420.480">
    <property type="entry name" value="Domain of unknown function (DUF4445)"/>
    <property type="match status" value="1"/>
</dbReference>
<evidence type="ECO:0000313" key="5">
    <source>
        <dbReference type="Proteomes" id="UP001180616"/>
    </source>
</evidence>
<dbReference type="Proteomes" id="UP001180616">
    <property type="component" value="Chromosome"/>
</dbReference>
<dbReference type="PANTHER" id="PTHR42895:SF1">
    <property type="entry name" value="IRON-SULFUR CLUSTER PROTEIN"/>
    <property type="match status" value="1"/>
</dbReference>
<dbReference type="InterPro" id="IPR041414">
    <property type="entry name" value="Raco-like_middle"/>
</dbReference>
<dbReference type="InterPro" id="IPR036010">
    <property type="entry name" value="2Fe-2S_ferredoxin-like_sf"/>
</dbReference>
<dbReference type="InterPro" id="IPR027980">
    <property type="entry name" value="RACo_C"/>
</dbReference>
<feature type="domain" description="RACo-like middle region" evidence="3">
    <location>
        <begin position="197"/>
        <end position="298"/>
    </location>
</feature>
<gene>
    <name evidence="4" type="ORF">KPS_001679</name>
</gene>
<reference evidence="4" key="1">
    <citation type="submission" date="2023-09" db="EMBL/GenBank/DDBJ databases">
        <authorList>
            <consortium name="CW5 consortium"/>
            <person name="Lu C.-W."/>
        </authorList>
    </citation>
    <scope>NUCLEOTIDE SEQUENCE</scope>
    <source>
        <strain evidence="4">KPS</strain>
    </source>
</reference>
<evidence type="ECO:0000259" key="3">
    <source>
        <dbReference type="Pfam" id="PF17651"/>
    </source>
</evidence>
<feature type="region of interest" description="Disordered" evidence="1">
    <location>
        <begin position="168"/>
        <end position="189"/>
    </location>
</feature>
<accession>A0ABY9R6V2</accession>
<feature type="compositionally biased region" description="Polar residues" evidence="1">
    <location>
        <begin position="176"/>
        <end position="185"/>
    </location>
</feature>
<protein>
    <submittedName>
        <fullName evidence="4">ASKHA domain-containing protein</fullName>
    </submittedName>
</protein>
<proteinExistence type="predicted"/>
<evidence type="ECO:0000256" key="1">
    <source>
        <dbReference type="SAM" id="MobiDB-lite"/>
    </source>
</evidence>
<dbReference type="RefSeq" id="WP_309542870.1">
    <property type="nucleotide sequence ID" value="NZ_CP133659.1"/>
</dbReference>
<dbReference type="PANTHER" id="PTHR42895">
    <property type="entry name" value="IRON-SULFUR CLUSTER-BINDING PROTEIN-RELATED"/>
    <property type="match status" value="1"/>
</dbReference>
<keyword evidence="5" id="KW-1185">Reference proteome</keyword>
<feature type="domain" description="RACo C-terminal" evidence="2">
    <location>
        <begin position="412"/>
        <end position="659"/>
    </location>
</feature>
<feature type="region of interest" description="Disordered" evidence="1">
    <location>
        <begin position="1"/>
        <end position="35"/>
    </location>
</feature>
<evidence type="ECO:0000313" key="4">
    <source>
        <dbReference type="EMBL" id="WMW67036.1"/>
    </source>
</evidence>
<organism evidence="4 5">
    <name type="scientific">Nitratidesulfovibrio liaohensis</name>
    <dbReference type="NCBI Taxonomy" id="2604158"/>
    <lineage>
        <taxon>Bacteria</taxon>
        <taxon>Pseudomonadati</taxon>
        <taxon>Thermodesulfobacteriota</taxon>
        <taxon>Desulfovibrionia</taxon>
        <taxon>Desulfovibrionales</taxon>
        <taxon>Desulfovibrionaceae</taxon>
        <taxon>Nitratidesulfovibrio</taxon>
    </lineage>
</organism>
<dbReference type="InterPro" id="IPR052911">
    <property type="entry name" value="Corrinoid_activation_enz"/>
</dbReference>
<evidence type="ECO:0000259" key="2">
    <source>
        <dbReference type="Pfam" id="PF14574"/>
    </source>
</evidence>
<sequence>MSPHFSPKQPPHSTAATPNGRDGPDTPNTPGTLTGRGALAEVTLPDGRILHLPLSVPLSAQNAADTGPANTLAQLVWMSGQVDPPALCSGLGRCGRCAARFTRGTPAPHPADEAHFSLPELADGWRLLCRHAPSGPVPLHGNEYGMAFTLPAGTAPHRSRVVDAPVPDAFGPAASRSEQSPSNKVTPAPATGAPLLLAIDLGTTTLHWSALTPDGRRVAHGAELNPQMGAGSEVMSRLAVASSPQGLAALRRLTPAAVARIAAGLPGPVQGLCVAGNSAMTAILLGRDVSGLAAAPYRLDYAGGTAENLPELADLPGRADLPDLTNVTDSPGRTAVPEVWIPPQPAPFVGGDVGAGMAALLYGGLADAPGKNCASGPLQPAGLGSLQLAGLGRAQAAGPAPAPGASPRFPFLLADPGTNGEFVLATGPDSALVTSVALGPALEGIGLSCGGVAQPGAIAVFTLGPAGLVPTVLPEDDGSPSAPTHLCGTGYLSLLRVLLRAGLLDEDGRFVMEPHSPLARRLAASLVEVRGERRLPLPGGLHLSAGDIEEVLKVKAAFSPAYERLLAEAGMPGTALDAVYLAGALGEHARPDDLETLGFLPAGVAGRTRAVGNASLRGAELLLLRPELRGRINAWRTGCRVVDLTTASDFSAVFLRHMRFR</sequence>
<dbReference type="Pfam" id="PF17651">
    <property type="entry name" value="Raco_middle"/>
    <property type="match status" value="1"/>
</dbReference>